<dbReference type="PANTHER" id="PTHR41521:SF4">
    <property type="entry name" value="BLR0684 PROTEIN"/>
    <property type="match status" value="1"/>
</dbReference>
<reference evidence="2" key="1">
    <citation type="submission" date="2020-11" db="EMBL/GenBank/DDBJ databases">
        <title>Isolation and identification of active actinomycetes.</title>
        <authorList>
            <person name="Sun X."/>
        </authorList>
    </citation>
    <scope>NUCLEOTIDE SEQUENCE</scope>
    <source>
        <strain evidence="2">NEAU-A11</strain>
    </source>
</reference>
<accession>A0A931C879</accession>
<name>A0A931C879_9ACTN</name>
<evidence type="ECO:0000313" key="2">
    <source>
        <dbReference type="EMBL" id="MBG0562507.1"/>
    </source>
</evidence>
<organism evidence="2 3">
    <name type="scientific">Actinoplanes aureus</name>
    <dbReference type="NCBI Taxonomy" id="2792083"/>
    <lineage>
        <taxon>Bacteria</taxon>
        <taxon>Bacillati</taxon>
        <taxon>Actinomycetota</taxon>
        <taxon>Actinomycetes</taxon>
        <taxon>Micromonosporales</taxon>
        <taxon>Micromonosporaceae</taxon>
        <taxon>Actinoplanes</taxon>
    </lineage>
</organism>
<evidence type="ECO:0000259" key="1">
    <source>
        <dbReference type="Pfam" id="PF07045"/>
    </source>
</evidence>
<feature type="domain" description="DUF1330" evidence="1">
    <location>
        <begin position="2"/>
        <end position="95"/>
    </location>
</feature>
<sequence>MTAYAIAHLRPNGMNEEIIDYIDRIQDTMDPYGGRFLVHMAEVEVIEGDWPGTVVMLEFPDLDAIRTWYASPAYQEILPLRTRHMDADIIIVDGVPAGYDPRESAAALRRSLAEA</sequence>
<dbReference type="EMBL" id="JADQTO010000005">
    <property type="protein sequence ID" value="MBG0562507.1"/>
    <property type="molecule type" value="Genomic_DNA"/>
</dbReference>
<dbReference type="SUPFAM" id="SSF54909">
    <property type="entry name" value="Dimeric alpha+beta barrel"/>
    <property type="match status" value="1"/>
</dbReference>
<gene>
    <name evidence="2" type="ORF">I4J89_13665</name>
</gene>
<keyword evidence="3" id="KW-1185">Reference proteome</keyword>
<evidence type="ECO:0000313" key="3">
    <source>
        <dbReference type="Proteomes" id="UP000598146"/>
    </source>
</evidence>
<dbReference type="Pfam" id="PF07045">
    <property type="entry name" value="DUF1330"/>
    <property type="match status" value="1"/>
</dbReference>
<dbReference type="Gene3D" id="3.30.70.100">
    <property type="match status" value="1"/>
</dbReference>
<dbReference type="RefSeq" id="WP_196414277.1">
    <property type="nucleotide sequence ID" value="NZ_JADQTO010000005.1"/>
</dbReference>
<dbReference type="Proteomes" id="UP000598146">
    <property type="component" value="Unassembled WGS sequence"/>
</dbReference>
<dbReference type="AlphaFoldDB" id="A0A931C879"/>
<proteinExistence type="predicted"/>
<dbReference type="PANTHER" id="PTHR41521">
    <property type="match status" value="1"/>
</dbReference>
<protein>
    <submittedName>
        <fullName evidence="2">DUF1330 domain-containing protein</fullName>
    </submittedName>
</protein>
<comment type="caution">
    <text evidence="2">The sequence shown here is derived from an EMBL/GenBank/DDBJ whole genome shotgun (WGS) entry which is preliminary data.</text>
</comment>
<dbReference type="InterPro" id="IPR010753">
    <property type="entry name" value="DUF1330"/>
</dbReference>
<dbReference type="InterPro" id="IPR011008">
    <property type="entry name" value="Dimeric_a/b-barrel"/>
</dbReference>